<accession>A0A225W7R0</accession>
<dbReference type="InterPro" id="IPR025476">
    <property type="entry name" value="Helitron_helicase-like"/>
</dbReference>
<organism evidence="3 4">
    <name type="scientific">Phytophthora megakarya</name>
    <dbReference type="NCBI Taxonomy" id="4795"/>
    <lineage>
        <taxon>Eukaryota</taxon>
        <taxon>Sar</taxon>
        <taxon>Stramenopiles</taxon>
        <taxon>Oomycota</taxon>
        <taxon>Peronosporomycetes</taxon>
        <taxon>Peronosporales</taxon>
        <taxon>Peronosporaceae</taxon>
        <taxon>Phytophthora</taxon>
    </lineage>
</organism>
<keyword evidence="3" id="KW-0547">Nucleotide-binding</keyword>
<evidence type="ECO:0000256" key="1">
    <source>
        <dbReference type="SAM" id="MobiDB-lite"/>
    </source>
</evidence>
<keyword evidence="4" id="KW-1185">Reference proteome</keyword>
<feature type="domain" description="Helitron helicase-like" evidence="2">
    <location>
        <begin position="329"/>
        <end position="401"/>
    </location>
</feature>
<feature type="region of interest" description="Disordered" evidence="1">
    <location>
        <begin position="391"/>
        <end position="412"/>
    </location>
</feature>
<feature type="region of interest" description="Disordered" evidence="1">
    <location>
        <begin position="1"/>
        <end position="22"/>
    </location>
</feature>
<evidence type="ECO:0000313" key="4">
    <source>
        <dbReference type="Proteomes" id="UP000198211"/>
    </source>
</evidence>
<dbReference type="Proteomes" id="UP000198211">
    <property type="component" value="Unassembled WGS sequence"/>
</dbReference>
<feature type="compositionally biased region" description="Basic and acidic residues" evidence="1">
    <location>
        <begin position="1"/>
        <end position="15"/>
    </location>
</feature>
<reference evidence="4" key="1">
    <citation type="submission" date="2017-03" db="EMBL/GenBank/DDBJ databases">
        <title>Phytopthora megakarya and P. palmivora, two closely related causual agents of cacao black pod achieved similar genome size and gene model numbers by different mechanisms.</title>
        <authorList>
            <person name="Ali S."/>
            <person name="Shao J."/>
            <person name="Larry D.J."/>
            <person name="Kronmiller B."/>
            <person name="Shen D."/>
            <person name="Strem M.D."/>
            <person name="Melnick R.L."/>
            <person name="Guiltinan M.J."/>
            <person name="Tyler B.M."/>
            <person name="Meinhardt L.W."/>
            <person name="Bailey B.A."/>
        </authorList>
    </citation>
    <scope>NUCLEOTIDE SEQUENCE [LARGE SCALE GENOMIC DNA]</scope>
    <source>
        <strain evidence="4">zdho120</strain>
    </source>
</reference>
<feature type="compositionally biased region" description="Basic and acidic residues" evidence="1">
    <location>
        <begin position="218"/>
        <end position="233"/>
    </location>
</feature>
<dbReference type="PANTHER" id="PTHR45786">
    <property type="entry name" value="DNA BINDING PROTEIN-LIKE"/>
    <property type="match status" value="1"/>
</dbReference>
<keyword evidence="3" id="KW-0347">Helicase</keyword>
<dbReference type="Pfam" id="PF14214">
    <property type="entry name" value="Helitron_like_N"/>
    <property type="match status" value="1"/>
</dbReference>
<comment type="caution">
    <text evidence="3">The sequence shown here is derived from an EMBL/GenBank/DDBJ whole genome shotgun (WGS) entry which is preliminary data.</text>
</comment>
<dbReference type="EMBL" id="NBNE01001728">
    <property type="protein sequence ID" value="OWZ12880.1"/>
    <property type="molecule type" value="Genomic_DNA"/>
</dbReference>
<gene>
    <name evidence="3" type="ORF">PHMEG_00013887</name>
</gene>
<name>A0A225W7R0_9STRA</name>
<evidence type="ECO:0000259" key="2">
    <source>
        <dbReference type="Pfam" id="PF14214"/>
    </source>
</evidence>
<sequence length="424" mass="48578">MGDKQRQEVQERDTTATRASRRTMTLDERLELREEEWFRNFDPTIILGKDTVVNRHYISRFLRSGEERRCVECGAWKFPGETKKCCCIDGKVKLPPRREAPRKLRLLFNNPVFMKSIRAYNNVSAFTSIGATRSEPLRVDESVTRRGIYNFHIMGTVCHRMGLLLPPPGGKRMLDQIYINDSDSAARVASRIRITGGLSEEFLSDLDEVMEQNQEESGIQREDGGNEEERNQESIENQDGDVHESLIDPEVDCELRLHVGHGTNRGTHNTPTASEVAAIIIDANAAQPRDIVLYTRQGGFNRIYDSNPHYDPLHNPLLHPSESPGGHTNFHARYCVDQWSKAEQQRLQYIENNQREYRLETIQGLIDAYRHEGTEAHRVAAMYELVQTAQDSVTGRERQQNTSNGPNRPGRKRCWTASHFATFI</sequence>
<protein>
    <submittedName>
        <fullName evidence="3">Helitron helicase</fullName>
    </submittedName>
</protein>
<dbReference type="PANTHER" id="PTHR45786:SF74">
    <property type="entry name" value="ATP-DEPENDENT DNA HELICASE"/>
    <property type="match status" value="1"/>
</dbReference>
<keyword evidence="3" id="KW-0067">ATP-binding</keyword>
<feature type="region of interest" description="Disordered" evidence="1">
    <location>
        <begin position="210"/>
        <end position="244"/>
    </location>
</feature>
<evidence type="ECO:0000313" key="3">
    <source>
        <dbReference type="EMBL" id="OWZ12880.1"/>
    </source>
</evidence>
<dbReference type="GO" id="GO:0004386">
    <property type="term" value="F:helicase activity"/>
    <property type="evidence" value="ECO:0007669"/>
    <property type="project" value="UniProtKB-KW"/>
</dbReference>
<proteinExistence type="predicted"/>
<keyword evidence="3" id="KW-0378">Hydrolase</keyword>
<dbReference type="OrthoDB" id="108332at2759"/>
<dbReference type="AlphaFoldDB" id="A0A225W7R0"/>